<dbReference type="OrthoDB" id="5319261at2759"/>
<comment type="caution">
    <text evidence="2">The sequence shown here is derived from an EMBL/GenBank/DDBJ whole genome shotgun (WGS) entry which is preliminary data.</text>
</comment>
<dbReference type="AlphaFoldDB" id="A0A1R3KUN6"/>
<gene>
    <name evidence="2" type="ORF">COLO4_04270</name>
</gene>
<dbReference type="SUPFAM" id="SSF81383">
    <property type="entry name" value="F-box domain"/>
    <property type="match status" value="1"/>
</dbReference>
<evidence type="ECO:0000313" key="3">
    <source>
        <dbReference type="Proteomes" id="UP000187203"/>
    </source>
</evidence>
<dbReference type="InterPro" id="IPR036047">
    <property type="entry name" value="F-box-like_dom_sf"/>
</dbReference>
<evidence type="ECO:0000259" key="1">
    <source>
        <dbReference type="SMART" id="SM00256"/>
    </source>
</evidence>
<protein>
    <recommendedName>
        <fullName evidence="1">F-box domain-containing protein</fullName>
    </recommendedName>
</protein>
<dbReference type="EMBL" id="AWUE01011278">
    <property type="protein sequence ID" value="OMP10785.1"/>
    <property type="molecule type" value="Genomic_DNA"/>
</dbReference>
<keyword evidence="3" id="KW-1185">Reference proteome</keyword>
<dbReference type="PANTHER" id="PTHR31111:SF136">
    <property type="entry name" value="F-BOX ASSOCIATED DOMAIN-CONTAINING PROTEIN"/>
    <property type="match status" value="1"/>
</dbReference>
<dbReference type="NCBIfam" id="TIGR01640">
    <property type="entry name" value="F_box_assoc_1"/>
    <property type="match status" value="1"/>
</dbReference>
<name>A0A1R3KUN6_9ROSI</name>
<reference evidence="3" key="1">
    <citation type="submission" date="2013-09" db="EMBL/GenBank/DDBJ databases">
        <title>Corchorus olitorius genome sequencing.</title>
        <authorList>
            <person name="Alam M."/>
            <person name="Haque M.S."/>
            <person name="Islam M.S."/>
            <person name="Emdad E.M."/>
            <person name="Islam M.M."/>
            <person name="Ahmed B."/>
            <person name="Halim A."/>
            <person name="Hossen Q.M.M."/>
            <person name="Hossain M.Z."/>
            <person name="Ahmed R."/>
            <person name="Khan M.M."/>
            <person name="Islam R."/>
            <person name="Rashid M.M."/>
            <person name="Khan S.A."/>
            <person name="Rahman M.S."/>
            <person name="Alam M."/>
            <person name="Yahiya A.S."/>
            <person name="Khan M.S."/>
            <person name="Azam M.S."/>
            <person name="Haque T."/>
            <person name="Lashkar M.Z.H."/>
            <person name="Akhand A.I."/>
            <person name="Morshed G."/>
            <person name="Roy S."/>
            <person name="Uddin K.S."/>
            <person name="Rabeya T."/>
            <person name="Hossain A.S."/>
            <person name="Chowdhury A."/>
            <person name="Snigdha A.R."/>
            <person name="Mortoza M.S."/>
            <person name="Matin S.A."/>
            <person name="Hoque S.M.E."/>
            <person name="Islam M.K."/>
            <person name="Roy D.K."/>
            <person name="Haider R."/>
            <person name="Moosa M.M."/>
            <person name="Elias S.M."/>
            <person name="Hasan A.M."/>
            <person name="Jahan S."/>
            <person name="Shafiuddin M."/>
            <person name="Mahmood N."/>
            <person name="Shommy N.S."/>
        </authorList>
    </citation>
    <scope>NUCLEOTIDE SEQUENCE [LARGE SCALE GENOMIC DNA]</scope>
    <source>
        <strain evidence="3">cv. O-4</strain>
    </source>
</reference>
<proteinExistence type="predicted"/>
<evidence type="ECO:0000313" key="2">
    <source>
        <dbReference type="EMBL" id="OMP10785.1"/>
    </source>
</evidence>
<dbReference type="InterPro" id="IPR017451">
    <property type="entry name" value="F-box-assoc_interact_dom"/>
</dbReference>
<dbReference type="Gene3D" id="1.20.1280.50">
    <property type="match status" value="1"/>
</dbReference>
<dbReference type="PANTHER" id="PTHR31111">
    <property type="entry name" value="BNAA05G37150D PROTEIN-RELATED"/>
    <property type="match status" value="1"/>
</dbReference>
<dbReference type="InterPro" id="IPR013187">
    <property type="entry name" value="F-box-assoc_dom_typ3"/>
</dbReference>
<organism evidence="2 3">
    <name type="scientific">Corchorus olitorius</name>
    <dbReference type="NCBI Taxonomy" id="93759"/>
    <lineage>
        <taxon>Eukaryota</taxon>
        <taxon>Viridiplantae</taxon>
        <taxon>Streptophyta</taxon>
        <taxon>Embryophyta</taxon>
        <taxon>Tracheophyta</taxon>
        <taxon>Spermatophyta</taxon>
        <taxon>Magnoliopsida</taxon>
        <taxon>eudicotyledons</taxon>
        <taxon>Gunneridae</taxon>
        <taxon>Pentapetalae</taxon>
        <taxon>rosids</taxon>
        <taxon>malvids</taxon>
        <taxon>Malvales</taxon>
        <taxon>Malvaceae</taxon>
        <taxon>Grewioideae</taxon>
        <taxon>Apeibeae</taxon>
        <taxon>Corchorus</taxon>
    </lineage>
</organism>
<accession>A0A1R3KUN6</accession>
<sequence>MKKNDLSHDSILDILSRLPVKSLRRFGCASNRWRSLILDPFFRKLHHDRSQRNPLLMYYNRLPEEISDDDDSGDEFLYCGLEAEVGERPISTHSLKAEDESGHVCAEFGMQFDGHGEVSLIPSYRELVCLKRRDLTLFVCNPSTHELLKLPNPSPAWLPNSGTFELRHVPSVSQYMLLHLYYTAYEEFGPAVAVADLLDIKFDEKPNRWRFAYEFPSWFKYLSMKSVQGTDAAVYWYNMPDPNVRRDNFDESIACFDLEEEEFLTVEKPQGFSKSWGPCTNLVGLKGCLSLIDVVKDSAILTMDIWMLKDNRKSVWEKVFTINMSAVGINYISPMHFGERVIIFKVVFAPRSSRIRYYDLVTKTWRTGGILPREKHIGPFPYFDGLFSLAGQPILNFLMSC</sequence>
<dbReference type="Pfam" id="PF00646">
    <property type="entry name" value="F-box"/>
    <property type="match status" value="1"/>
</dbReference>
<dbReference type="InterPro" id="IPR001810">
    <property type="entry name" value="F-box_dom"/>
</dbReference>
<feature type="domain" description="F-box" evidence="1">
    <location>
        <begin position="6"/>
        <end position="45"/>
    </location>
</feature>
<dbReference type="Proteomes" id="UP000187203">
    <property type="component" value="Unassembled WGS sequence"/>
</dbReference>
<dbReference type="SMART" id="SM00256">
    <property type="entry name" value="FBOX"/>
    <property type="match status" value="1"/>
</dbReference>
<dbReference type="Pfam" id="PF08268">
    <property type="entry name" value="FBA_3"/>
    <property type="match status" value="1"/>
</dbReference>